<keyword evidence="2" id="KW-0276">Fatty acid metabolism</keyword>
<protein>
    <recommendedName>
        <fullName evidence="3">long-chain-fatty-acid--CoA ligase</fullName>
        <ecNumber evidence="3">6.2.1.3</ecNumber>
    </recommendedName>
</protein>
<sequence>MNTATNTVEWINYSDVLKRTKYIADGLLVQFGLQSRQSFIGIYSINCMEYTLIEYACYRHSLMIVPIYDTLGSNIASFIANQTELTTIAIDNMERLDRIIDQYEQFHQLKHLIWLKNDEQITKEIRNKGRYHFCV</sequence>
<dbReference type="EMBL" id="MUJZ01021399">
    <property type="protein sequence ID" value="OTF79785.1"/>
    <property type="molecule type" value="Genomic_DNA"/>
</dbReference>
<evidence type="ECO:0000313" key="5">
    <source>
        <dbReference type="EMBL" id="OTF79785.1"/>
    </source>
</evidence>
<dbReference type="InterPro" id="IPR000873">
    <property type="entry name" value="AMP-dep_synth/lig_dom"/>
</dbReference>
<feature type="domain" description="AMP-dependent synthetase/ligase" evidence="4">
    <location>
        <begin position="7"/>
        <end position="113"/>
    </location>
</feature>
<proteinExistence type="predicted"/>
<dbReference type="GO" id="GO:0016020">
    <property type="term" value="C:membrane"/>
    <property type="evidence" value="ECO:0007669"/>
    <property type="project" value="TreeGrafter"/>
</dbReference>
<reference evidence="5 6" key="1">
    <citation type="submission" date="2017-03" db="EMBL/GenBank/DDBJ databases">
        <title>Genome Survey of Euroglyphus maynei.</title>
        <authorList>
            <person name="Arlian L.G."/>
            <person name="Morgan M.S."/>
            <person name="Rider S.D."/>
        </authorList>
    </citation>
    <scope>NUCLEOTIDE SEQUENCE [LARGE SCALE GENOMIC DNA]</scope>
    <source>
        <strain evidence="5">Arlian Lab</strain>
        <tissue evidence="5">Whole body</tissue>
    </source>
</reference>
<dbReference type="PANTHER" id="PTHR43272:SF107">
    <property type="entry name" value="LONG-CHAIN-FATTY-ACID--COA LIGASE 5"/>
    <property type="match status" value="1"/>
</dbReference>
<name>A0A1Y3BKU5_EURMA</name>
<evidence type="ECO:0000313" key="6">
    <source>
        <dbReference type="Proteomes" id="UP000194236"/>
    </source>
</evidence>
<dbReference type="Gene3D" id="3.40.50.12780">
    <property type="entry name" value="N-terminal domain of ligase-like"/>
    <property type="match status" value="1"/>
</dbReference>
<accession>A0A1Y3BKU5</accession>
<evidence type="ECO:0000259" key="4">
    <source>
        <dbReference type="Pfam" id="PF00501"/>
    </source>
</evidence>
<evidence type="ECO:0000256" key="1">
    <source>
        <dbReference type="ARBA" id="ARBA00022598"/>
    </source>
</evidence>
<keyword evidence="1" id="KW-0436">Ligase</keyword>
<dbReference type="GO" id="GO:0005783">
    <property type="term" value="C:endoplasmic reticulum"/>
    <property type="evidence" value="ECO:0007669"/>
    <property type="project" value="TreeGrafter"/>
</dbReference>
<evidence type="ECO:0000256" key="3">
    <source>
        <dbReference type="ARBA" id="ARBA00026121"/>
    </source>
</evidence>
<dbReference type="PANTHER" id="PTHR43272">
    <property type="entry name" value="LONG-CHAIN-FATTY-ACID--COA LIGASE"/>
    <property type="match status" value="1"/>
</dbReference>
<evidence type="ECO:0000256" key="2">
    <source>
        <dbReference type="ARBA" id="ARBA00022832"/>
    </source>
</evidence>
<organism evidence="5 6">
    <name type="scientific">Euroglyphus maynei</name>
    <name type="common">Mayne's house dust mite</name>
    <dbReference type="NCBI Taxonomy" id="6958"/>
    <lineage>
        <taxon>Eukaryota</taxon>
        <taxon>Metazoa</taxon>
        <taxon>Ecdysozoa</taxon>
        <taxon>Arthropoda</taxon>
        <taxon>Chelicerata</taxon>
        <taxon>Arachnida</taxon>
        <taxon>Acari</taxon>
        <taxon>Acariformes</taxon>
        <taxon>Sarcoptiformes</taxon>
        <taxon>Astigmata</taxon>
        <taxon>Psoroptidia</taxon>
        <taxon>Analgoidea</taxon>
        <taxon>Pyroglyphidae</taxon>
        <taxon>Pyroglyphinae</taxon>
        <taxon>Euroglyphus</taxon>
    </lineage>
</organism>
<dbReference type="Proteomes" id="UP000194236">
    <property type="component" value="Unassembled WGS sequence"/>
</dbReference>
<keyword evidence="6" id="KW-1185">Reference proteome</keyword>
<gene>
    <name evidence="5" type="ORF">BLA29_008408</name>
</gene>
<dbReference type="GO" id="GO:0004467">
    <property type="term" value="F:long-chain fatty acid-CoA ligase activity"/>
    <property type="evidence" value="ECO:0007669"/>
    <property type="project" value="UniProtKB-EC"/>
</dbReference>
<dbReference type="Pfam" id="PF00501">
    <property type="entry name" value="AMP-binding"/>
    <property type="match status" value="1"/>
</dbReference>
<dbReference type="EC" id="6.2.1.3" evidence="3"/>
<dbReference type="InterPro" id="IPR042099">
    <property type="entry name" value="ANL_N_sf"/>
</dbReference>
<dbReference type="SUPFAM" id="SSF56801">
    <property type="entry name" value="Acetyl-CoA synthetase-like"/>
    <property type="match status" value="1"/>
</dbReference>
<dbReference type="OrthoDB" id="1700726at2759"/>
<keyword evidence="2" id="KW-0443">Lipid metabolism</keyword>
<dbReference type="AlphaFoldDB" id="A0A1Y3BKU5"/>
<comment type="caution">
    <text evidence="5">The sequence shown here is derived from an EMBL/GenBank/DDBJ whole genome shotgun (WGS) entry which is preliminary data.</text>
</comment>